<dbReference type="Pfam" id="PF11138">
    <property type="entry name" value="DUF2911"/>
    <property type="match status" value="1"/>
</dbReference>
<dbReference type="InterPro" id="IPR021314">
    <property type="entry name" value="DUF2911"/>
</dbReference>
<evidence type="ECO:0000256" key="1">
    <source>
        <dbReference type="SAM" id="SignalP"/>
    </source>
</evidence>
<sequence>MKTTKYIIYVLLVLFSTSGMQAQHENHQAEKVTTQNKEVLSPHTSTMAIIDGAHIHIDYSSPRVRDRIIFGGLVGYNTVWQAGAHKATWIETNKDLVIGDEILPAGKYAFFTVPGKENWKVMFNSRWDQHGKDEYDEKENVVVLEVHSETLENVQEALTYEVQKIENDEGVISLTWERKKISIPFQVSADEQRMND</sequence>
<gene>
    <name evidence="2" type="ORF">GCM10007103_03000</name>
</gene>
<comment type="caution">
    <text evidence="2">The sequence shown here is derived from an EMBL/GenBank/DDBJ whole genome shotgun (WGS) entry which is preliminary data.</text>
</comment>
<evidence type="ECO:0008006" key="4">
    <source>
        <dbReference type="Google" id="ProtNLM"/>
    </source>
</evidence>
<name>A0A918VUY6_9FLAO</name>
<feature type="chain" id="PRO_5037157253" description="DUF2911 domain-containing protein" evidence="1">
    <location>
        <begin position="23"/>
        <end position="196"/>
    </location>
</feature>
<dbReference type="Proteomes" id="UP000610456">
    <property type="component" value="Unassembled WGS sequence"/>
</dbReference>
<keyword evidence="3" id="KW-1185">Reference proteome</keyword>
<keyword evidence="1" id="KW-0732">Signal</keyword>
<reference evidence="2" key="1">
    <citation type="journal article" date="2014" name="Int. J. Syst. Evol. Microbiol.">
        <title>Complete genome sequence of Corynebacterium casei LMG S-19264T (=DSM 44701T), isolated from a smear-ripened cheese.</title>
        <authorList>
            <consortium name="US DOE Joint Genome Institute (JGI-PGF)"/>
            <person name="Walter F."/>
            <person name="Albersmeier A."/>
            <person name="Kalinowski J."/>
            <person name="Ruckert C."/>
        </authorList>
    </citation>
    <scope>NUCLEOTIDE SEQUENCE</scope>
    <source>
        <strain evidence="2">KCTC 12719</strain>
    </source>
</reference>
<accession>A0A918VUY6</accession>
<evidence type="ECO:0000313" key="3">
    <source>
        <dbReference type="Proteomes" id="UP000610456"/>
    </source>
</evidence>
<evidence type="ECO:0000313" key="2">
    <source>
        <dbReference type="EMBL" id="GHA25161.1"/>
    </source>
</evidence>
<organism evidence="2 3">
    <name type="scientific">Salinimicrobium marinum</name>
    <dbReference type="NCBI Taxonomy" id="680283"/>
    <lineage>
        <taxon>Bacteria</taxon>
        <taxon>Pseudomonadati</taxon>
        <taxon>Bacteroidota</taxon>
        <taxon>Flavobacteriia</taxon>
        <taxon>Flavobacteriales</taxon>
        <taxon>Flavobacteriaceae</taxon>
        <taxon>Salinimicrobium</taxon>
    </lineage>
</organism>
<dbReference type="AlphaFoldDB" id="A0A918VUY6"/>
<feature type="signal peptide" evidence="1">
    <location>
        <begin position="1"/>
        <end position="22"/>
    </location>
</feature>
<reference evidence="2" key="2">
    <citation type="submission" date="2020-09" db="EMBL/GenBank/DDBJ databases">
        <authorList>
            <person name="Sun Q."/>
            <person name="Kim S."/>
        </authorList>
    </citation>
    <scope>NUCLEOTIDE SEQUENCE</scope>
    <source>
        <strain evidence="2">KCTC 12719</strain>
    </source>
</reference>
<dbReference type="EMBL" id="BMXB01000001">
    <property type="protein sequence ID" value="GHA25161.1"/>
    <property type="molecule type" value="Genomic_DNA"/>
</dbReference>
<dbReference type="RefSeq" id="WP_189602862.1">
    <property type="nucleotide sequence ID" value="NZ_BMXB01000001.1"/>
</dbReference>
<proteinExistence type="predicted"/>
<protein>
    <recommendedName>
        <fullName evidence="4">DUF2911 domain-containing protein</fullName>
    </recommendedName>
</protein>